<evidence type="ECO:0000256" key="3">
    <source>
        <dbReference type="ARBA" id="ARBA00022692"/>
    </source>
</evidence>
<keyword evidence="3 6" id="KW-0812">Transmembrane</keyword>
<keyword evidence="8" id="KW-1185">Reference proteome</keyword>
<evidence type="ECO:0000256" key="2">
    <source>
        <dbReference type="ARBA" id="ARBA00022475"/>
    </source>
</evidence>
<evidence type="ECO:0000313" key="8">
    <source>
        <dbReference type="Proteomes" id="UP000054226"/>
    </source>
</evidence>
<keyword evidence="5 6" id="KW-0472">Membrane</keyword>
<dbReference type="PIRSF" id="PIRSF006324">
    <property type="entry name" value="LeuE"/>
    <property type="match status" value="1"/>
</dbReference>
<keyword evidence="4 6" id="KW-1133">Transmembrane helix</keyword>
<dbReference type="PANTHER" id="PTHR30086">
    <property type="entry name" value="ARGININE EXPORTER PROTEIN ARGO"/>
    <property type="match status" value="1"/>
</dbReference>
<evidence type="ECO:0000256" key="1">
    <source>
        <dbReference type="ARBA" id="ARBA00004651"/>
    </source>
</evidence>
<proteinExistence type="predicted"/>
<protein>
    <submittedName>
        <fullName evidence="7">Lysine exporter protein LysE/YggA</fullName>
    </submittedName>
</protein>
<evidence type="ECO:0000256" key="6">
    <source>
        <dbReference type="SAM" id="Phobius"/>
    </source>
</evidence>
<evidence type="ECO:0000256" key="4">
    <source>
        <dbReference type="ARBA" id="ARBA00022989"/>
    </source>
</evidence>
<dbReference type="InterPro" id="IPR001123">
    <property type="entry name" value="LeuE-type"/>
</dbReference>
<dbReference type="PANTHER" id="PTHR30086:SF20">
    <property type="entry name" value="ARGININE EXPORTER PROTEIN ARGO-RELATED"/>
    <property type="match status" value="1"/>
</dbReference>
<feature type="transmembrane region" description="Helical" evidence="6">
    <location>
        <begin position="191"/>
        <end position="210"/>
    </location>
</feature>
<evidence type="ECO:0000313" key="7">
    <source>
        <dbReference type="EMBL" id="EME52512.1"/>
    </source>
</evidence>
<gene>
    <name evidence="7" type="ORF">H074_33434</name>
</gene>
<feature type="transmembrane region" description="Helical" evidence="6">
    <location>
        <begin position="75"/>
        <end position="96"/>
    </location>
</feature>
<feature type="transmembrane region" description="Helical" evidence="6">
    <location>
        <begin position="47"/>
        <end position="69"/>
    </location>
</feature>
<dbReference type="AlphaFoldDB" id="M2YCC4"/>
<dbReference type="EMBL" id="AOHO01000075">
    <property type="protein sequence ID" value="EME52512.1"/>
    <property type="molecule type" value="Genomic_DNA"/>
</dbReference>
<organism evidence="7 8">
    <name type="scientific">Amycolatopsis decaplanina DSM 44594</name>
    <dbReference type="NCBI Taxonomy" id="1284240"/>
    <lineage>
        <taxon>Bacteria</taxon>
        <taxon>Bacillati</taxon>
        <taxon>Actinomycetota</taxon>
        <taxon>Actinomycetes</taxon>
        <taxon>Pseudonocardiales</taxon>
        <taxon>Pseudonocardiaceae</taxon>
        <taxon>Amycolatopsis</taxon>
    </lineage>
</organism>
<dbReference type="PATRIC" id="fig|1284240.4.peg.6816"/>
<dbReference type="GO" id="GO:0005886">
    <property type="term" value="C:plasma membrane"/>
    <property type="evidence" value="ECO:0007669"/>
    <property type="project" value="UniProtKB-SubCell"/>
</dbReference>
<comment type="caution">
    <text evidence="7">The sequence shown here is derived from an EMBL/GenBank/DDBJ whole genome shotgun (WGS) entry which is preliminary data.</text>
</comment>
<dbReference type="Pfam" id="PF01810">
    <property type="entry name" value="LysE"/>
    <property type="match status" value="1"/>
</dbReference>
<keyword evidence="2" id="KW-1003">Cell membrane</keyword>
<feature type="transmembrane region" description="Helical" evidence="6">
    <location>
        <begin position="6"/>
        <end position="26"/>
    </location>
</feature>
<dbReference type="Proteomes" id="UP000054226">
    <property type="component" value="Unassembled WGS sequence"/>
</dbReference>
<feature type="transmembrane region" description="Helical" evidence="6">
    <location>
        <begin position="158"/>
        <end position="179"/>
    </location>
</feature>
<feature type="transmembrane region" description="Helical" evidence="6">
    <location>
        <begin position="117"/>
        <end position="138"/>
    </location>
</feature>
<name>M2YCC4_9PSEU</name>
<reference evidence="7 8" key="1">
    <citation type="journal article" date="2013" name="Genome Announc.">
        <title>Draft Genome Sequence of Amycolatopsis decaplanina Strain DSM 44594T.</title>
        <authorList>
            <person name="Kaur N."/>
            <person name="Kumar S."/>
            <person name="Bala M."/>
            <person name="Raghava G.P."/>
            <person name="Mayilraj S."/>
        </authorList>
    </citation>
    <scope>NUCLEOTIDE SEQUENCE [LARGE SCALE GENOMIC DNA]</scope>
    <source>
        <strain evidence="7 8">DSM 44594</strain>
    </source>
</reference>
<evidence type="ECO:0000256" key="5">
    <source>
        <dbReference type="ARBA" id="ARBA00023136"/>
    </source>
</evidence>
<sequence length="211" mass="21903">MRGDRLTIFTLLTFTAAAAVIVIVPGPDQALLLQTSAAAGRPAAVRTAGGVLLGIVLWGVASVLGLSALLANGSVAFRIVTVVGAVYLVWLGITALRSAVSAAHPAPRREDRGNSGFFLRGLLMNCLNPKIGLFYLSILPQFLPGSAASALGPELVLFAIYVTVSALWLFGFAFAAGSLHPFLNRPRVKRTLDSVVGVILLGLGVMALVGV</sequence>
<comment type="subcellular location">
    <subcellularLocation>
        <location evidence="1">Cell membrane</location>
        <topology evidence="1">Multi-pass membrane protein</topology>
    </subcellularLocation>
</comment>
<accession>M2YCC4</accession>
<dbReference type="GO" id="GO:0015171">
    <property type="term" value="F:amino acid transmembrane transporter activity"/>
    <property type="evidence" value="ECO:0007669"/>
    <property type="project" value="TreeGrafter"/>
</dbReference>